<reference evidence="1" key="1">
    <citation type="submission" date="2021-02" db="EMBL/GenBank/DDBJ databases">
        <authorList>
            <person name="Nowell W R."/>
        </authorList>
    </citation>
    <scope>NUCLEOTIDE SEQUENCE</scope>
</reference>
<feature type="non-terminal residue" evidence="1">
    <location>
        <position position="1"/>
    </location>
</feature>
<gene>
    <name evidence="1" type="ORF">KXQ929_LOCUS49275</name>
</gene>
<feature type="non-terminal residue" evidence="1">
    <location>
        <position position="117"/>
    </location>
</feature>
<evidence type="ECO:0000313" key="2">
    <source>
        <dbReference type="Proteomes" id="UP000663868"/>
    </source>
</evidence>
<dbReference type="AlphaFoldDB" id="A0A820M6Z4"/>
<accession>A0A820M6Z4</accession>
<comment type="caution">
    <text evidence="1">The sequence shown here is derived from an EMBL/GenBank/DDBJ whole genome shotgun (WGS) entry which is preliminary data.</text>
</comment>
<dbReference type="Proteomes" id="UP000663868">
    <property type="component" value="Unassembled WGS sequence"/>
</dbReference>
<organism evidence="1 2">
    <name type="scientific">Adineta steineri</name>
    <dbReference type="NCBI Taxonomy" id="433720"/>
    <lineage>
        <taxon>Eukaryota</taxon>
        <taxon>Metazoa</taxon>
        <taxon>Spiralia</taxon>
        <taxon>Gnathifera</taxon>
        <taxon>Rotifera</taxon>
        <taxon>Eurotatoria</taxon>
        <taxon>Bdelloidea</taxon>
        <taxon>Adinetida</taxon>
        <taxon>Adinetidae</taxon>
        <taxon>Adineta</taxon>
    </lineage>
</organism>
<dbReference type="EMBL" id="CAJOBB010020666">
    <property type="protein sequence ID" value="CAF4369431.1"/>
    <property type="molecule type" value="Genomic_DNA"/>
</dbReference>
<sequence length="117" mass="13176">ADNIDLSATIPSEHHKTCLKLKSLYQNGTQYILRPNCQGRFELEFHLNGIKHNAIMEMPITASTKQWFEVYLPLSAQPKHILLPEKTAAKDIKTPYCPIKVLGGSGDYTFTSRDTSV</sequence>
<evidence type="ECO:0000313" key="1">
    <source>
        <dbReference type="EMBL" id="CAF4369431.1"/>
    </source>
</evidence>
<protein>
    <submittedName>
        <fullName evidence="1">Uncharacterized protein</fullName>
    </submittedName>
</protein>
<proteinExistence type="predicted"/>
<name>A0A820M6Z4_9BILA</name>